<gene>
    <name evidence="8" type="ORF">CU098_013933</name>
</gene>
<feature type="region of interest" description="Disordered" evidence="6">
    <location>
        <begin position="1"/>
        <end position="22"/>
    </location>
</feature>
<dbReference type="PANTHER" id="PTHR45649">
    <property type="entry name" value="AMINO-ACID PERMEASE BAT1"/>
    <property type="match status" value="1"/>
</dbReference>
<evidence type="ECO:0000256" key="6">
    <source>
        <dbReference type="SAM" id="MobiDB-lite"/>
    </source>
</evidence>
<evidence type="ECO:0000256" key="2">
    <source>
        <dbReference type="ARBA" id="ARBA00022448"/>
    </source>
</evidence>
<feature type="transmembrane region" description="Helical" evidence="7">
    <location>
        <begin position="484"/>
        <end position="503"/>
    </location>
</feature>
<evidence type="ECO:0000256" key="3">
    <source>
        <dbReference type="ARBA" id="ARBA00022692"/>
    </source>
</evidence>
<comment type="caution">
    <text evidence="8">The sequence shown here is derived from an EMBL/GenBank/DDBJ whole genome shotgun (WGS) entry which is preliminary data.</text>
</comment>
<dbReference type="GO" id="GO:0022857">
    <property type="term" value="F:transmembrane transporter activity"/>
    <property type="evidence" value="ECO:0007669"/>
    <property type="project" value="InterPro"/>
</dbReference>
<feature type="transmembrane region" description="Helical" evidence="7">
    <location>
        <begin position="176"/>
        <end position="193"/>
    </location>
</feature>
<dbReference type="STRING" id="4846.A0A367KY28"/>
<feature type="transmembrane region" description="Helical" evidence="7">
    <location>
        <begin position="388"/>
        <end position="406"/>
    </location>
</feature>
<feature type="transmembrane region" description="Helical" evidence="7">
    <location>
        <begin position="412"/>
        <end position="431"/>
    </location>
</feature>
<feature type="transmembrane region" description="Helical" evidence="7">
    <location>
        <begin position="452"/>
        <end position="472"/>
    </location>
</feature>
<feature type="transmembrane region" description="Helical" evidence="7">
    <location>
        <begin position="205"/>
        <end position="223"/>
    </location>
</feature>
<keyword evidence="9" id="KW-1185">Reference proteome</keyword>
<dbReference type="OrthoDB" id="10054429at2759"/>
<keyword evidence="5 7" id="KW-0472">Membrane</keyword>
<feature type="transmembrane region" description="Helical" evidence="7">
    <location>
        <begin position="84"/>
        <end position="102"/>
    </location>
</feature>
<dbReference type="Gene3D" id="1.20.1740.10">
    <property type="entry name" value="Amino acid/polyamine transporter I"/>
    <property type="match status" value="1"/>
</dbReference>
<sequence>MILESDIQKPDPAIVKEEKPKQSKKREYVDDEILLASLGYKQDLNRQLSVFSNFAISFGCCSVLSGLLPMWGTALLNGGTSVTIWGYLVVALLTLTIGSSLAEICSAFPTTGGLYFWTAQLSDSEWVPFMCWIVGYFNWLSLSVAICASDLGMAQFLVSAISLMKPEFQSTPAIDYGIFLAILIVHGFMNILPVKYTGIINNLSVWWHTMGTLFIVLVGLLLTPNKPSAAFAFGQVYNGTGFNSSGYAWLIGLLQAQFTLNGYDTAAHVSEETKSAQRGSPMGIVMAIAISAIAGTVLMVACAFMIQDFDRQILNPGMSMAITQVFLDGTGLGWTMWFLVIVLVAMYFAGAAVVVGSSRQTYAFARDGAMPFSKWLTKLTDYKVPANAVWFNIGFAAILGLPYLFSDVAFETIVSINTIAANISYFIPIWLRITMARKRFERGPYNMGRFSVPCGIIACIWIFFTSVLFILPTEYPVTPENMNFAIIPFVFVIGLATIAYSVSGRKWFTGPIRNIDKQ</sequence>
<keyword evidence="2" id="KW-0813">Transport</keyword>
<dbReference type="PIRSF" id="PIRSF006060">
    <property type="entry name" value="AA_transporter"/>
    <property type="match status" value="1"/>
</dbReference>
<evidence type="ECO:0000313" key="9">
    <source>
        <dbReference type="Proteomes" id="UP000253551"/>
    </source>
</evidence>
<dbReference type="InterPro" id="IPR002293">
    <property type="entry name" value="AA/rel_permease1"/>
</dbReference>
<dbReference type="Pfam" id="PF13520">
    <property type="entry name" value="AA_permease_2"/>
    <property type="match status" value="1"/>
</dbReference>
<feature type="transmembrane region" description="Helical" evidence="7">
    <location>
        <begin position="284"/>
        <end position="306"/>
    </location>
</feature>
<feature type="transmembrane region" description="Helical" evidence="7">
    <location>
        <begin position="334"/>
        <end position="356"/>
    </location>
</feature>
<evidence type="ECO:0000313" key="8">
    <source>
        <dbReference type="EMBL" id="RCI07111.1"/>
    </source>
</evidence>
<dbReference type="Proteomes" id="UP000253551">
    <property type="component" value="Unassembled WGS sequence"/>
</dbReference>
<evidence type="ECO:0008006" key="10">
    <source>
        <dbReference type="Google" id="ProtNLM"/>
    </source>
</evidence>
<comment type="subcellular location">
    <subcellularLocation>
        <location evidence="1">Membrane</location>
        <topology evidence="1">Multi-pass membrane protein</topology>
    </subcellularLocation>
</comment>
<proteinExistence type="predicted"/>
<keyword evidence="3 7" id="KW-0812">Transmembrane</keyword>
<evidence type="ECO:0000256" key="7">
    <source>
        <dbReference type="SAM" id="Phobius"/>
    </source>
</evidence>
<protein>
    <recommendedName>
        <fullName evidence="10">GABA-specific high-affinity permease</fullName>
    </recommendedName>
</protein>
<dbReference type="AlphaFoldDB" id="A0A367KY28"/>
<feature type="transmembrane region" description="Helical" evidence="7">
    <location>
        <begin position="143"/>
        <end position="164"/>
    </location>
</feature>
<name>A0A367KY28_RHIST</name>
<evidence type="ECO:0000256" key="1">
    <source>
        <dbReference type="ARBA" id="ARBA00004141"/>
    </source>
</evidence>
<organism evidence="8 9">
    <name type="scientific">Rhizopus stolonifer</name>
    <name type="common">Rhizopus nigricans</name>
    <dbReference type="NCBI Taxonomy" id="4846"/>
    <lineage>
        <taxon>Eukaryota</taxon>
        <taxon>Fungi</taxon>
        <taxon>Fungi incertae sedis</taxon>
        <taxon>Mucoromycota</taxon>
        <taxon>Mucoromycotina</taxon>
        <taxon>Mucoromycetes</taxon>
        <taxon>Mucorales</taxon>
        <taxon>Mucorineae</taxon>
        <taxon>Rhizopodaceae</taxon>
        <taxon>Rhizopus</taxon>
    </lineage>
</organism>
<reference evidence="8 9" key="1">
    <citation type="journal article" date="2018" name="G3 (Bethesda)">
        <title>Phylogenetic and Phylogenomic Definition of Rhizopus Species.</title>
        <authorList>
            <person name="Gryganskyi A.P."/>
            <person name="Golan J."/>
            <person name="Dolatabadi S."/>
            <person name="Mondo S."/>
            <person name="Robb S."/>
            <person name="Idnurm A."/>
            <person name="Muszewska A."/>
            <person name="Steczkiewicz K."/>
            <person name="Masonjones S."/>
            <person name="Liao H.L."/>
            <person name="Gajdeczka M.T."/>
            <person name="Anike F."/>
            <person name="Vuek A."/>
            <person name="Anishchenko I.M."/>
            <person name="Voigt K."/>
            <person name="de Hoog G.S."/>
            <person name="Smith M.E."/>
            <person name="Heitman J."/>
            <person name="Vilgalys R."/>
            <person name="Stajich J.E."/>
        </authorList>
    </citation>
    <scope>NUCLEOTIDE SEQUENCE [LARGE SCALE GENOMIC DNA]</scope>
    <source>
        <strain evidence="8 9">LSU 92-RS-03</strain>
    </source>
</reference>
<dbReference type="PANTHER" id="PTHR45649:SF26">
    <property type="entry name" value="OS04G0435100 PROTEIN"/>
    <property type="match status" value="1"/>
</dbReference>
<feature type="transmembrane region" description="Helical" evidence="7">
    <location>
        <begin position="50"/>
        <end position="72"/>
    </location>
</feature>
<evidence type="ECO:0000256" key="4">
    <source>
        <dbReference type="ARBA" id="ARBA00022989"/>
    </source>
</evidence>
<evidence type="ECO:0000256" key="5">
    <source>
        <dbReference type="ARBA" id="ARBA00023136"/>
    </source>
</evidence>
<dbReference type="EMBL" id="PJQM01000033">
    <property type="protein sequence ID" value="RCI07111.1"/>
    <property type="molecule type" value="Genomic_DNA"/>
</dbReference>
<dbReference type="GO" id="GO:0016020">
    <property type="term" value="C:membrane"/>
    <property type="evidence" value="ECO:0007669"/>
    <property type="project" value="UniProtKB-SubCell"/>
</dbReference>
<accession>A0A367KY28</accession>
<keyword evidence="4 7" id="KW-1133">Transmembrane helix</keyword>